<sequence length="189" mass="20376">MNMLYDAAAMLVLAAGLVLLILLGLHLAAPTAVRGDEPERPRPRPRKLETAAVCTAFLLTVFATAAVQTAYGAPMGERSSTTMEVVAAGDCDRPVAGLGIVVRCEPEVWISTVPFEYRLDGVVGGAAVQPGTKVAEYRLTGWWSALNPVRPQSQWRDTADESKTDLLWLSALPLAGVFAYLFFRRGRSA</sequence>
<keyword evidence="1" id="KW-0472">Membrane</keyword>
<organism evidence="2 3">
    <name type="scientific">Glycomyces artemisiae</name>
    <dbReference type="NCBI Taxonomy" id="1076443"/>
    <lineage>
        <taxon>Bacteria</taxon>
        <taxon>Bacillati</taxon>
        <taxon>Actinomycetota</taxon>
        <taxon>Actinomycetes</taxon>
        <taxon>Glycomycetales</taxon>
        <taxon>Glycomycetaceae</taxon>
        <taxon>Glycomyces</taxon>
    </lineage>
</organism>
<keyword evidence="1" id="KW-0812">Transmembrane</keyword>
<protein>
    <submittedName>
        <fullName evidence="2">Uncharacterized protein</fullName>
    </submittedName>
</protein>
<reference evidence="2 3" key="1">
    <citation type="submission" date="2020-05" db="EMBL/GenBank/DDBJ databases">
        <title>DNA-SIP metagenomic assembled genomes.</title>
        <authorList>
            <person name="Yu J."/>
        </authorList>
    </citation>
    <scope>NUCLEOTIDE SEQUENCE [LARGE SCALE GENOMIC DNA]</scope>
    <source>
        <strain evidence="2">Bin5.27</strain>
    </source>
</reference>
<dbReference type="AlphaFoldDB" id="A0A850C7B7"/>
<keyword evidence="1" id="KW-1133">Transmembrane helix</keyword>
<name>A0A850C7B7_9ACTN</name>
<gene>
    <name evidence="2" type="ORF">HOQ43_03205</name>
</gene>
<dbReference type="Proteomes" id="UP000574690">
    <property type="component" value="Unassembled WGS sequence"/>
</dbReference>
<feature type="transmembrane region" description="Helical" evidence="1">
    <location>
        <begin position="166"/>
        <end position="183"/>
    </location>
</feature>
<comment type="caution">
    <text evidence="2">The sequence shown here is derived from an EMBL/GenBank/DDBJ whole genome shotgun (WGS) entry which is preliminary data.</text>
</comment>
<evidence type="ECO:0000313" key="2">
    <source>
        <dbReference type="EMBL" id="NUQ87457.1"/>
    </source>
</evidence>
<dbReference type="EMBL" id="JABFXE010000138">
    <property type="protein sequence ID" value="NUQ87457.1"/>
    <property type="molecule type" value="Genomic_DNA"/>
</dbReference>
<evidence type="ECO:0000256" key="1">
    <source>
        <dbReference type="SAM" id="Phobius"/>
    </source>
</evidence>
<proteinExistence type="predicted"/>
<evidence type="ECO:0000313" key="3">
    <source>
        <dbReference type="Proteomes" id="UP000574690"/>
    </source>
</evidence>
<accession>A0A850C7B7</accession>